<accession>A0A3F3NLR7</accession>
<keyword evidence="1" id="KW-0812">Transmembrane</keyword>
<reference evidence="2 3" key="1">
    <citation type="submission" date="2015-06" db="EMBL/GenBank/DDBJ databases">
        <title>The Genome Sequence of Enterococcus faecium 131EA1.</title>
        <authorList>
            <consortium name="The Broad Institute Genomics Platform"/>
            <consortium name="The Broad Institute Genome Sequencing Center for Infectious Disease"/>
            <person name="Earl A.M."/>
            <person name="Van Tyne D."/>
            <person name="Lebreton F."/>
            <person name="Saavedra J.T."/>
            <person name="Gilmore M.S."/>
            <person name="Manson Mcguire A."/>
            <person name="Clock S."/>
            <person name="Crupain M."/>
            <person name="Rangan U."/>
            <person name="Young S."/>
            <person name="Abouelleil A."/>
            <person name="Cao P."/>
            <person name="Chapman S.B."/>
            <person name="Griggs A."/>
            <person name="Priest M."/>
            <person name="Shea T."/>
            <person name="Wortman J."/>
            <person name="Nusbaum C."/>
            <person name="Birren B."/>
        </authorList>
    </citation>
    <scope>NUCLEOTIDE SEQUENCE [LARGE SCALE GENOMIC DNA]</scope>
    <source>
        <strain evidence="2 3">131EA1</strain>
    </source>
</reference>
<keyword evidence="1" id="KW-1133">Transmembrane helix</keyword>
<dbReference type="RefSeq" id="WP_104807965.1">
    <property type="nucleotide sequence ID" value="NZ_KZ846097.1"/>
</dbReference>
<gene>
    <name evidence="2" type="ORF">EB12_02535</name>
</gene>
<evidence type="ECO:0000256" key="1">
    <source>
        <dbReference type="SAM" id="Phobius"/>
    </source>
</evidence>
<comment type="caution">
    <text evidence="2">The sequence shown here is derived from an EMBL/GenBank/DDBJ whole genome shotgun (WGS) entry which is preliminary data.</text>
</comment>
<dbReference type="EMBL" id="LEQJ01000018">
    <property type="protein sequence ID" value="RBS27497.1"/>
    <property type="molecule type" value="Genomic_DNA"/>
</dbReference>
<dbReference type="AlphaFoldDB" id="A0A3F3NLR7"/>
<evidence type="ECO:0000313" key="2">
    <source>
        <dbReference type="EMBL" id="RBS27497.1"/>
    </source>
</evidence>
<keyword evidence="1" id="KW-0472">Membrane</keyword>
<feature type="transmembrane region" description="Helical" evidence="1">
    <location>
        <begin position="20"/>
        <end position="37"/>
    </location>
</feature>
<name>A0A3F3NLR7_ENTFC</name>
<proteinExistence type="predicted"/>
<dbReference type="Proteomes" id="UP000253144">
    <property type="component" value="Unassembled WGS sequence"/>
</dbReference>
<evidence type="ECO:0000313" key="3">
    <source>
        <dbReference type="Proteomes" id="UP000253144"/>
    </source>
</evidence>
<sequence length="111" mass="13093">MNRIRFGKSNKNEFSSIFKVNVGIALVFFSLGIWGGMKVQCEQSYFDNTIDEVYFEYALATHRNYNPKESHEVSLRRVQYLTWDLYPLLKYPESVTSKLFYIADCKIKLDN</sequence>
<organism evidence="2 3">
    <name type="scientific">Enterococcus faecium</name>
    <name type="common">Streptococcus faecium</name>
    <dbReference type="NCBI Taxonomy" id="1352"/>
    <lineage>
        <taxon>Bacteria</taxon>
        <taxon>Bacillati</taxon>
        <taxon>Bacillota</taxon>
        <taxon>Bacilli</taxon>
        <taxon>Lactobacillales</taxon>
        <taxon>Enterococcaceae</taxon>
        <taxon>Enterococcus</taxon>
    </lineage>
</organism>
<protein>
    <submittedName>
        <fullName evidence="2">Uncharacterized protein</fullName>
    </submittedName>
</protein>